<proteinExistence type="predicted"/>
<dbReference type="SMART" id="SM00369">
    <property type="entry name" value="LRR_TYP"/>
    <property type="match status" value="2"/>
</dbReference>
<evidence type="ECO:0000256" key="4">
    <source>
        <dbReference type="ARBA" id="ARBA00029588"/>
    </source>
</evidence>
<dbReference type="Gene3D" id="3.80.10.10">
    <property type="entry name" value="Ribonuclease Inhibitor"/>
    <property type="match status" value="1"/>
</dbReference>
<dbReference type="InterPro" id="IPR001611">
    <property type="entry name" value="Leu-rich_rpt"/>
</dbReference>
<dbReference type="Pfam" id="PF00560">
    <property type="entry name" value="LRR_1"/>
    <property type="match status" value="1"/>
</dbReference>
<dbReference type="InterPro" id="IPR032675">
    <property type="entry name" value="LRR_dom_sf"/>
</dbReference>
<evidence type="ECO:0000256" key="2">
    <source>
        <dbReference type="ARBA" id="ARBA00022737"/>
    </source>
</evidence>
<protein>
    <recommendedName>
        <fullName evidence="3">Leucine-rich repeat protein SHOC-2</fullName>
    </recommendedName>
    <alternativeName>
        <fullName evidence="6">Protein soc-2 homolog</fullName>
    </alternativeName>
    <alternativeName>
        <fullName evidence="4 5">protein Sur-8 homolog</fullName>
    </alternativeName>
</protein>
<dbReference type="PANTHER" id="PTHR48051:SF54">
    <property type="entry name" value="LEUCINE-RICH REPEAT-CONTAINING PROTEIN"/>
    <property type="match status" value="1"/>
</dbReference>
<feature type="non-terminal residue" evidence="7">
    <location>
        <position position="1"/>
    </location>
</feature>
<name>A0ABV0RRK9_9TELE</name>
<evidence type="ECO:0000256" key="1">
    <source>
        <dbReference type="ARBA" id="ARBA00022614"/>
    </source>
</evidence>
<organism evidence="7 8">
    <name type="scientific">Xenoophorus captivus</name>
    <dbReference type="NCBI Taxonomy" id="1517983"/>
    <lineage>
        <taxon>Eukaryota</taxon>
        <taxon>Metazoa</taxon>
        <taxon>Chordata</taxon>
        <taxon>Craniata</taxon>
        <taxon>Vertebrata</taxon>
        <taxon>Euteleostomi</taxon>
        <taxon>Actinopterygii</taxon>
        <taxon>Neopterygii</taxon>
        <taxon>Teleostei</taxon>
        <taxon>Neoteleostei</taxon>
        <taxon>Acanthomorphata</taxon>
        <taxon>Ovalentaria</taxon>
        <taxon>Atherinomorphae</taxon>
        <taxon>Cyprinodontiformes</taxon>
        <taxon>Goodeidae</taxon>
        <taxon>Xenoophorus</taxon>
    </lineage>
</organism>
<dbReference type="SMART" id="SM00364">
    <property type="entry name" value="LRR_BAC"/>
    <property type="match status" value="3"/>
</dbReference>
<gene>
    <name evidence="7" type="primary">PHLPP2</name>
    <name evidence="7" type="ORF">XENOCAPTIV_020871</name>
</gene>
<keyword evidence="8" id="KW-1185">Reference proteome</keyword>
<comment type="caution">
    <text evidence="7">The sequence shown here is derived from an EMBL/GenBank/DDBJ whole genome shotgun (WGS) entry which is preliminary data.</text>
</comment>
<dbReference type="Proteomes" id="UP001434883">
    <property type="component" value="Unassembled WGS sequence"/>
</dbReference>
<sequence length="100" mass="11526">RNLLEYLPDWVCDCRKIEMLDVSHNLLSELPSRLLNSLSLRKLLSGNNHLQRVPDLLDHIPLEVLDLQHNKLTDLPENLFYKALKLVSQPSKGLFALNCL</sequence>
<evidence type="ECO:0000313" key="8">
    <source>
        <dbReference type="Proteomes" id="UP001434883"/>
    </source>
</evidence>
<evidence type="ECO:0000256" key="3">
    <source>
        <dbReference type="ARBA" id="ARBA00023907"/>
    </source>
</evidence>
<dbReference type="InterPro" id="IPR003591">
    <property type="entry name" value="Leu-rich_rpt_typical-subtyp"/>
</dbReference>
<evidence type="ECO:0000256" key="6">
    <source>
        <dbReference type="ARBA" id="ARBA00032455"/>
    </source>
</evidence>
<accession>A0ABV0RRK9</accession>
<keyword evidence="2" id="KW-0677">Repeat</keyword>
<dbReference type="PROSITE" id="PS51450">
    <property type="entry name" value="LRR"/>
    <property type="match status" value="1"/>
</dbReference>
<dbReference type="InterPro" id="IPR050216">
    <property type="entry name" value="LRR_domain-containing"/>
</dbReference>
<dbReference type="SUPFAM" id="SSF52058">
    <property type="entry name" value="L domain-like"/>
    <property type="match status" value="1"/>
</dbReference>
<evidence type="ECO:0000313" key="7">
    <source>
        <dbReference type="EMBL" id="MEQ2210872.1"/>
    </source>
</evidence>
<evidence type="ECO:0000256" key="5">
    <source>
        <dbReference type="ARBA" id="ARBA00029998"/>
    </source>
</evidence>
<keyword evidence="1" id="KW-0433">Leucine-rich repeat</keyword>
<reference evidence="7 8" key="1">
    <citation type="submission" date="2021-06" db="EMBL/GenBank/DDBJ databases">
        <authorList>
            <person name="Palmer J.M."/>
        </authorList>
    </citation>
    <scope>NUCLEOTIDE SEQUENCE [LARGE SCALE GENOMIC DNA]</scope>
    <source>
        <strain evidence="7 8">XC_2019</strain>
        <tissue evidence="7">Muscle</tissue>
    </source>
</reference>
<dbReference type="PANTHER" id="PTHR48051">
    <property type="match status" value="1"/>
</dbReference>
<dbReference type="EMBL" id="JAHRIN010054939">
    <property type="protein sequence ID" value="MEQ2210872.1"/>
    <property type="molecule type" value="Genomic_DNA"/>
</dbReference>